<comment type="caution">
    <text evidence="1">The sequence shown here is derived from an EMBL/GenBank/DDBJ whole genome shotgun (WGS) entry which is preliminary data.</text>
</comment>
<dbReference type="Proteomes" id="UP000559653">
    <property type="component" value="Unassembled WGS sequence"/>
</dbReference>
<accession>A0AC60VXN5</accession>
<protein>
    <submittedName>
        <fullName evidence="1">Uncharacterized protein</fullName>
    </submittedName>
</protein>
<name>A0AC60VXN5_9ARCH</name>
<evidence type="ECO:0000313" key="1">
    <source>
        <dbReference type="EMBL" id="MBA4452229.1"/>
    </source>
</evidence>
<sequence>MSNWAYDLSESTGHKYLNLILFLSSASLAILLFLIFFPQIDEINSESSILINLMFIPAMAVGFLYGLRITERAVRPSETRSPLKRSVVKIFLFFFVIGGLFSAVNFAINGGSIMPQTNIAESGLLPWVNEFITANGGATFLIITSITLMAAATKRIVGMNGGFLNKLVTFVGTFVFFSMLALSFSDSDPTSSGVFLYTFYQAGIVGGAFFEMNRLTKNLNSWEDFSNGY</sequence>
<proteinExistence type="predicted"/>
<dbReference type="EMBL" id="JACEMZ010000015">
    <property type="protein sequence ID" value="MBA4452229.1"/>
    <property type="molecule type" value="Genomic_DNA"/>
</dbReference>
<evidence type="ECO:0000313" key="2">
    <source>
        <dbReference type="Proteomes" id="UP000559653"/>
    </source>
</evidence>
<organism evidence="1 2">
    <name type="scientific">Candidatus Nitrosomaritimum aestuariumsis</name>
    <dbReference type="NCBI Taxonomy" id="3342354"/>
    <lineage>
        <taxon>Archaea</taxon>
        <taxon>Nitrososphaerota</taxon>
        <taxon>Nitrososphaeria</taxon>
        <taxon>Nitrosopumilales</taxon>
        <taxon>Nitrosopumilaceae</taxon>
        <taxon>Candidatus Nitrosomaritimum</taxon>
    </lineage>
</organism>
<gene>
    <name evidence="1" type="ORF">H2B03_03515</name>
</gene>
<reference evidence="1 2" key="1">
    <citation type="journal article" date="2020" name="Appl. Environ. Microbiol.">
        <title>Genomic Characteristics of a Novel Species of Ammonia-Oxidizing Archaea from the Jiulong River Estuary.</title>
        <authorList>
            <person name="Zou D."/>
            <person name="Wan R."/>
            <person name="Han L."/>
            <person name="Xu M.N."/>
            <person name="Liu Y."/>
            <person name="Liu H."/>
            <person name="Kao S.J."/>
            <person name="Li M."/>
        </authorList>
    </citation>
    <scope>NUCLEOTIDE SEQUENCE [LARGE SCALE GENOMIC DNA]</scope>
    <source>
        <strain evidence="1">W1bin1</strain>
    </source>
</reference>